<reference evidence="1 2" key="1">
    <citation type="submission" date="2021-12" db="EMBL/GenBank/DDBJ databases">
        <title>Genome seq of P8.</title>
        <authorList>
            <person name="Seo T."/>
        </authorList>
    </citation>
    <scope>NUCLEOTIDE SEQUENCE [LARGE SCALE GENOMIC DNA]</scope>
    <source>
        <strain evidence="1 2">P8</strain>
    </source>
</reference>
<sequence>MRTRIALIAALISAGLVVAAVSHWPYAWPAWLAAPLLVCWAWRTSAIPLRCTRWDGDASWLAEDGRHHETAVQLAVLIDIDHRPLPRAMPGPLWLALSRARQPASWGALRATLFAAPGGALSR</sequence>
<evidence type="ECO:0008006" key="3">
    <source>
        <dbReference type="Google" id="ProtNLM"/>
    </source>
</evidence>
<dbReference type="EMBL" id="JAJTWU010000013">
    <property type="protein sequence ID" value="MCE4557917.1"/>
    <property type="molecule type" value="Genomic_DNA"/>
</dbReference>
<organism evidence="1 2">
    <name type="scientific">Pelomonas cellulosilytica</name>
    <dbReference type="NCBI Taxonomy" id="2906762"/>
    <lineage>
        <taxon>Bacteria</taxon>
        <taxon>Pseudomonadati</taxon>
        <taxon>Pseudomonadota</taxon>
        <taxon>Betaproteobacteria</taxon>
        <taxon>Burkholderiales</taxon>
        <taxon>Sphaerotilaceae</taxon>
        <taxon>Roseateles</taxon>
    </lineage>
</organism>
<name>A0ABS8Y132_9BURK</name>
<gene>
    <name evidence="1" type="ORF">LXT13_26345</name>
</gene>
<proteinExistence type="predicted"/>
<dbReference type="RefSeq" id="WP_233375302.1">
    <property type="nucleotide sequence ID" value="NZ_JAJTWU010000013.1"/>
</dbReference>
<protein>
    <recommendedName>
        <fullName evidence="3">Toxin CptA</fullName>
    </recommendedName>
</protein>
<evidence type="ECO:0000313" key="2">
    <source>
        <dbReference type="Proteomes" id="UP001200741"/>
    </source>
</evidence>
<accession>A0ABS8Y132</accession>
<evidence type="ECO:0000313" key="1">
    <source>
        <dbReference type="EMBL" id="MCE4557917.1"/>
    </source>
</evidence>
<keyword evidence="2" id="KW-1185">Reference proteome</keyword>
<dbReference type="Proteomes" id="UP001200741">
    <property type="component" value="Unassembled WGS sequence"/>
</dbReference>
<comment type="caution">
    <text evidence="1">The sequence shown here is derived from an EMBL/GenBank/DDBJ whole genome shotgun (WGS) entry which is preliminary data.</text>
</comment>